<gene>
    <name evidence="2" type="ORF">CYNAS_LOCUS2634</name>
</gene>
<organism evidence="2 3">
    <name type="scientific">Cylicocyclus nassatus</name>
    <name type="common">Nematode worm</name>
    <dbReference type="NCBI Taxonomy" id="53992"/>
    <lineage>
        <taxon>Eukaryota</taxon>
        <taxon>Metazoa</taxon>
        <taxon>Ecdysozoa</taxon>
        <taxon>Nematoda</taxon>
        <taxon>Chromadorea</taxon>
        <taxon>Rhabditida</taxon>
        <taxon>Rhabditina</taxon>
        <taxon>Rhabditomorpha</taxon>
        <taxon>Strongyloidea</taxon>
        <taxon>Strongylidae</taxon>
        <taxon>Cylicocyclus</taxon>
    </lineage>
</organism>
<feature type="compositionally biased region" description="Acidic residues" evidence="1">
    <location>
        <begin position="81"/>
        <end position="95"/>
    </location>
</feature>
<evidence type="ECO:0000313" key="3">
    <source>
        <dbReference type="Proteomes" id="UP001176961"/>
    </source>
</evidence>
<sequence>MRDTVGCEQPKEKKYNGTGRGVYNLLKLPSYLHLHPLVEALAKKHHIAGVPSLDEESDGELEYKSDDALAPNGLGIRDVTGEEEEAVLDDSPETFEEGRNQQQPTWHYQNLRALQR</sequence>
<evidence type="ECO:0000313" key="2">
    <source>
        <dbReference type="EMBL" id="CAJ0590651.1"/>
    </source>
</evidence>
<keyword evidence="3" id="KW-1185">Reference proteome</keyword>
<dbReference type="Proteomes" id="UP001176961">
    <property type="component" value="Unassembled WGS sequence"/>
</dbReference>
<protein>
    <submittedName>
        <fullName evidence="2">Uncharacterized protein</fullName>
    </submittedName>
</protein>
<accession>A0AA36DMZ1</accession>
<evidence type="ECO:0000256" key="1">
    <source>
        <dbReference type="SAM" id="MobiDB-lite"/>
    </source>
</evidence>
<name>A0AA36DMZ1_CYLNA</name>
<feature type="region of interest" description="Disordered" evidence="1">
    <location>
        <begin position="53"/>
        <end position="116"/>
    </location>
</feature>
<reference evidence="2" key="1">
    <citation type="submission" date="2023-07" db="EMBL/GenBank/DDBJ databases">
        <authorList>
            <consortium name="CYATHOMIX"/>
        </authorList>
    </citation>
    <scope>NUCLEOTIDE SEQUENCE</scope>
    <source>
        <strain evidence="2">N/A</strain>
    </source>
</reference>
<comment type="caution">
    <text evidence="2">The sequence shown here is derived from an EMBL/GenBank/DDBJ whole genome shotgun (WGS) entry which is preliminary data.</text>
</comment>
<dbReference type="EMBL" id="CATQJL010000001">
    <property type="protein sequence ID" value="CAJ0590651.1"/>
    <property type="molecule type" value="Genomic_DNA"/>
</dbReference>
<dbReference type="AlphaFoldDB" id="A0AA36DMZ1"/>
<proteinExistence type="predicted"/>